<dbReference type="Proteomes" id="UP001515480">
    <property type="component" value="Unassembled WGS sequence"/>
</dbReference>
<name>A0AB34JNZ6_PRYPA</name>
<protein>
    <submittedName>
        <fullName evidence="2">Uncharacterized protein</fullName>
    </submittedName>
</protein>
<gene>
    <name evidence="2" type="ORF">AB1Y20_018517</name>
</gene>
<evidence type="ECO:0000256" key="1">
    <source>
        <dbReference type="SAM" id="MobiDB-lite"/>
    </source>
</evidence>
<organism evidence="2 3">
    <name type="scientific">Prymnesium parvum</name>
    <name type="common">Toxic golden alga</name>
    <dbReference type="NCBI Taxonomy" id="97485"/>
    <lineage>
        <taxon>Eukaryota</taxon>
        <taxon>Haptista</taxon>
        <taxon>Haptophyta</taxon>
        <taxon>Prymnesiophyceae</taxon>
        <taxon>Prymnesiales</taxon>
        <taxon>Prymnesiaceae</taxon>
        <taxon>Prymnesium</taxon>
    </lineage>
</organism>
<comment type="caution">
    <text evidence="2">The sequence shown here is derived from an EMBL/GenBank/DDBJ whole genome shotgun (WGS) entry which is preliminary data.</text>
</comment>
<sequence length="478" mass="52394">MCATPSPKVFTDAETEPPPATNGGATVPWKPWVAPAHAVPATKAELGPINRPPSARWVPGSGEERRQPIYGIGRNYNRVLGVSAYRTGASIMLDCSLASTLSVLQRNIESDVSDPCSTLRLMVQGDQFWYSDATASEIFEMLVIVGNAETAKAERRNTCPNDAVPVGICVMEDVARPAGCGVGGRCCQATWLFRHDVIDGWRALRYLCGTVLGSKSLTLDRLYSRVDSKAVPSALSKAFQPFIDCATPVCFAPIALQKVMQVAMVNSTGTRRKFYCHAICGIERLKTLGLQRGTGTLTSTLTACILDAFFTAEPTKKHANVASNVLFDATSPEGNHMCLKVACIARHGFSMQKTAQILRSTGQKVADLWLAALSRQYVMGKMPESVNSFLDSRQKGLDFLVSSLPAYDRTSPPVLDLKVSREFTEWAPSIVYALGIGENLYLDFYWEVLHSFDEDAFCERLSELLETTEIHNRLPEAY</sequence>
<accession>A0AB34JNZ6</accession>
<keyword evidence="3" id="KW-1185">Reference proteome</keyword>
<dbReference type="AlphaFoldDB" id="A0AB34JNZ6"/>
<feature type="region of interest" description="Disordered" evidence="1">
    <location>
        <begin position="1"/>
        <end position="28"/>
    </location>
</feature>
<dbReference type="EMBL" id="JBGBPQ010000005">
    <property type="protein sequence ID" value="KAL1523581.1"/>
    <property type="molecule type" value="Genomic_DNA"/>
</dbReference>
<evidence type="ECO:0000313" key="2">
    <source>
        <dbReference type="EMBL" id="KAL1523581.1"/>
    </source>
</evidence>
<reference evidence="2 3" key="1">
    <citation type="journal article" date="2024" name="Science">
        <title>Giant polyketide synthase enzymes in the biosynthesis of giant marine polyether toxins.</title>
        <authorList>
            <person name="Fallon T.R."/>
            <person name="Shende V.V."/>
            <person name="Wierzbicki I.H."/>
            <person name="Pendleton A.L."/>
            <person name="Watervoot N.F."/>
            <person name="Auber R.P."/>
            <person name="Gonzalez D.J."/>
            <person name="Wisecaver J.H."/>
            <person name="Moore B.S."/>
        </authorList>
    </citation>
    <scope>NUCLEOTIDE SEQUENCE [LARGE SCALE GENOMIC DNA]</scope>
    <source>
        <strain evidence="2 3">12B1</strain>
    </source>
</reference>
<proteinExistence type="predicted"/>
<evidence type="ECO:0000313" key="3">
    <source>
        <dbReference type="Proteomes" id="UP001515480"/>
    </source>
</evidence>